<feature type="region of interest" description="Disordered" evidence="1">
    <location>
        <begin position="222"/>
        <end position="246"/>
    </location>
</feature>
<evidence type="ECO:0000313" key="4">
    <source>
        <dbReference type="Proteomes" id="UP000549616"/>
    </source>
</evidence>
<evidence type="ECO:0000259" key="2">
    <source>
        <dbReference type="Pfam" id="PF01494"/>
    </source>
</evidence>
<proteinExistence type="predicted"/>
<dbReference type="Gene3D" id="3.30.9.10">
    <property type="entry name" value="D-Amino Acid Oxidase, subunit A, domain 2"/>
    <property type="match status" value="1"/>
</dbReference>
<dbReference type="EMBL" id="JACCFK010000001">
    <property type="protein sequence ID" value="NYI89936.1"/>
    <property type="molecule type" value="Genomic_DNA"/>
</dbReference>
<dbReference type="PANTHER" id="PTHR46865">
    <property type="entry name" value="OXIDOREDUCTASE-RELATED"/>
    <property type="match status" value="1"/>
</dbReference>
<dbReference type="GO" id="GO:0071949">
    <property type="term" value="F:FAD binding"/>
    <property type="evidence" value="ECO:0007669"/>
    <property type="project" value="InterPro"/>
</dbReference>
<name>A0A853B5V6_9PSEU</name>
<reference evidence="3 4" key="1">
    <citation type="submission" date="2020-07" db="EMBL/GenBank/DDBJ databases">
        <title>Sequencing the genomes of 1000 actinobacteria strains.</title>
        <authorList>
            <person name="Klenk H.-P."/>
        </authorList>
    </citation>
    <scope>NUCLEOTIDE SEQUENCE [LARGE SCALE GENOMIC DNA]</scope>
    <source>
        <strain evidence="3 4">DSM 104006</strain>
    </source>
</reference>
<accession>A0A853B5V6</accession>
<evidence type="ECO:0000256" key="1">
    <source>
        <dbReference type="SAM" id="MobiDB-lite"/>
    </source>
</evidence>
<keyword evidence="4" id="KW-1185">Reference proteome</keyword>
<dbReference type="Gene3D" id="3.50.50.60">
    <property type="entry name" value="FAD/NAD(P)-binding domain"/>
    <property type="match status" value="1"/>
</dbReference>
<comment type="caution">
    <text evidence="3">The sequence shown here is derived from an EMBL/GenBank/DDBJ whole genome shotgun (WGS) entry which is preliminary data.</text>
</comment>
<dbReference type="SUPFAM" id="SSF51905">
    <property type="entry name" value="FAD/NAD(P)-binding domain"/>
    <property type="match status" value="1"/>
</dbReference>
<dbReference type="Pfam" id="PF01494">
    <property type="entry name" value="FAD_binding_3"/>
    <property type="match status" value="1"/>
</dbReference>
<gene>
    <name evidence="3" type="ORF">HNR02_003259</name>
</gene>
<dbReference type="InterPro" id="IPR051704">
    <property type="entry name" value="FAD_aromatic-hydroxylase"/>
</dbReference>
<dbReference type="PRINTS" id="PR00420">
    <property type="entry name" value="RNGMNOXGNASE"/>
</dbReference>
<feature type="domain" description="FAD-binding" evidence="2">
    <location>
        <begin position="2"/>
        <end position="221"/>
    </location>
</feature>
<dbReference type="PANTHER" id="PTHR46865:SF2">
    <property type="entry name" value="MONOOXYGENASE"/>
    <property type="match status" value="1"/>
</dbReference>
<organism evidence="3 4">
    <name type="scientific">Amycolatopsis endophytica</name>
    <dbReference type="NCBI Taxonomy" id="860233"/>
    <lineage>
        <taxon>Bacteria</taxon>
        <taxon>Bacillati</taxon>
        <taxon>Actinomycetota</taxon>
        <taxon>Actinomycetes</taxon>
        <taxon>Pseudonocardiales</taxon>
        <taxon>Pseudonocardiaceae</taxon>
        <taxon>Amycolatopsis</taxon>
    </lineage>
</organism>
<dbReference type="RefSeq" id="WP_179774014.1">
    <property type="nucleotide sequence ID" value="NZ_JACCFK010000001.1"/>
</dbReference>
<feature type="compositionally biased region" description="Gly residues" evidence="1">
    <location>
        <begin position="224"/>
        <end position="243"/>
    </location>
</feature>
<dbReference type="InterPro" id="IPR036188">
    <property type="entry name" value="FAD/NAD-bd_sf"/>
</dbReference>
<dbReference type="Proteomes" id="UP000549616">
    <property type="component" value="Unassembled WGS sequence"/>
</dbReference>
<evidence type="ECO:0000313" key="3">
    <source>
        <dbReference type="EMBL" id="NYI89936.1"/>
    </source>
</evidence>
<sequence length="268" mass="28439">MNILISGAGIAGPALAYWLREYGFAVTVVERAPALRLGGQAVDLRGTAREVVSRMGLLDEIRARHTGVVGVAAVDERNRRLYEWGAQLSGDSGGIIADIEILRGDLGQLFHDASRDGVEYLFGDAIAALDSRDDGVDVRFDSGGRRTFDLVVGADGVHSRVRRLVFGPEREWVADRGFFKCVFEAPVGTGSDGLQTMYSMPGGRRASVYPVRGRGARNAVVPGGCRGMGSPGRGGSEGPGGADFRGRGLVRAAADRGDARRTGLLPRP</sequence>
<dbReference type="AlphaFoldDB" id="A0A853B5V6"/>
<protein>
    <submittedName>
        <fullName evidence="3">2-polyprenyl-6-methoxyphenol hydroxylase-like FAD-dependent oxidoreductase</fullName>
    </submittedName>
</protein>
<dbReference type="InterPro" id="IPR002938">
    <property type="entry name" value="FAD-bd"/>
</dbReference>